<feature type="compositionally biased region" description="Basic and acidic residues" evidence="1">
    <location>
        <begin position="119"/>
        <end position="128"/>
    </location>
</feature>
<organism evidence="3 5">
    <name type="scientific">Dracunculus medinensis</name>
    <name type="common">Guinea worm</name>
    <dbReference type="NCBI Taxonomy" id="318479"/>
    <lineage>
        <taxon>Eukaryota</taxon>
        <taxon>Metazoa</taxon>
        <taxon>Ecdysozoa</taxon>
        <taxon>Nematoda</taxon>
        <taxon>Chromadorea</taxon>
        <taxon>Rhabditida</taxon>
        <taxon>Spirurina</taxon>
        <taxon>Dracunculoidea</taxon>
        <taxon>Dracunculidae</taxon>
        <taxon>Dracunculus</taxon>
    </lineage>
</organism>
<feature type="region of interest" description="Disordered" evidence="1">
    <location>
        <begin position="108"/>
        <end position="154"/>
    </location>
</feature>
<feature type="compositionally biased region" description="Basic and acidic residues" evidence="1">
    <location>
        <begin position="136"/>
        <end position="154"/>
    </location>
</feature>
<protein>
    <submittedName>
        <fullName evidence="5">FHA domain-containing protein</fullName>
    </submittedName>
</protein>
<dbReference type="Proteomes" id="UP000038040">
    <property type="component" value="Unplaced"/>
</dbReference>
<dbReference type="EMBL" id="UYYG01000036">
    <property type="protein sequence ID" value="VDN51928.1"/>
    <property type="molecule type" value="Genomic_DNA"/>
</dbReference>
<gene>
    <name evidence="2" type="ORF">DME_LOCUS1901</name>
</gene>
<dbReference type="AlphaFoldDB" id="A0A0N4UJ22"/>
<evidence type="ECO:0000313" key="2">
    <source>
        <dbReference type="EMBL" id="VDN51928.1"/>
    </source>
</evidence>
<accession>A0A0N4UJ22</accession>
<name>A0A0N4UJ22_DRAME</name>
<reference evidence="5" key="1">
    <citation type="submission" date="2017-02" db="UniProtKB">
        <authorList>
            <consortium name="WormBaseParasite"/>
        </authorList>
    </citation>
    <scope>IDENTIFICATION</scope>
</reference>
<sequence>MITIPNCGGQNITEFYASSRRSSLYKTLRVRSQSISYTRDGRVLINGELLRKSIPNEKWGELIRGSIKFTVFEQYRLTSSLSEGNLHQAKYLVAGSFGQTELVESRLEKNIGRNSADQSGDKVADAQPKKQKKNAKVNEKNFSEQNRHENQTLH</sequence>
<reference evidence="2 4" key="2">
    <citation type="submission" date="2018-11" db="EMBL/GenBank/DDBJ databases">
        <authorList>
            <consortium name="Pathogen Informatics"/>
        </authorList>
    </citation>
    <scope>NUCLEOTIDE SEQUENCE [LARGE SCALE GENOMIC DNA]</scope>
</reference>
<evidence type="ECO:0000313" key="3">
    <source>
        <dbReference type="Proteomes" id="UP000038040"/>
    </source>
</evidence>
<dbReference type="Proteomes" id="UP000274756">
    <property type="component" value="Unassembled WGS sequence"/>
</dbReference>
<dbReference type="OrthoDB" id="5798700at2759"/>
<evidence type="ECO:0000313" key="4">
    <source>
        <dbReference type="Proteomes" id="UP000274756"/>
    </source>
</evidence>
<keyword evidence="4" id="KW-1185">Reference proteome</keyword>
<dbReference type="WBParaSite" id="DME_0000763401-mRNA-1">
    <property type="protein sequence ID" value="DME_0000763401-mRNA-1"/>
    <property type="gene ID" value="DME_0000763401"/>
</dbReference>
<proteinExistence type="predicted"/>
<evidence type="ECO:0000313" key="5">
    <source>
        <dbReference type="WBParaSite" id="DME_0000763401-mRNA-1"/>
    </source>
</evidence>
<evidence type="ECO:0000256" key="1">
    <source>
        <dbReference type="SAM" id="MobiDB-lite"/>
    </source>
</evidence>